<evidence type="ECO:0000259" key="6">
    <source>
        <dbReference type="Pfam" id="PF17806"/>
    </source>
</evidence>
<dbReference type="InterPro" id="IPR013977">
    <property type="entry name" value="GcvT_C"/>
</dbReference>
<organism evidence="7 8">
    <name type="scientific">Alloyangia pacifica</name>
    <dbReference type="NCBI Taxonomy" id="311180"/>
    <lineage>
        <taxon>Bacteria</taxon>
        <taxon>Pseudomonadati</taxon>
        <taxon>Pseudomonadota</taxon>
        <taxon>Alphaproteobacteria</taxon>
        <taxon>Rhodobacterales</taxon>
        <taxon>Roseobacteraceae</taxon>
        <taxon>Alloyangia</taxon>
    </lineage>
</organism>
<dbReference type="Gene3D" id="3.10.20.440">
    <property type="entry name" value="2Fe-2S iron-sulphur cluster binding domain, sarcosine oxidase, alpha subunit, N-terminal domain"/>
    <property type="match status" value="1"/>
</dbReference>
<evidence type="ECO:0000259" key="5">
    <source>
        <dbReference type="Pfam" id="PF08669"/>
    </source>
</evidence>
<dbReference type="Proteomes" id="UP000199392">
    <property type="component" value="Unassembled WGS sequence"/>
</dbReference>
<evidence type="ECO:0000256" key="2">
    <source>
        <dbReference type="ARBA" id="ARBA00023002"/>
    </source>
</evidence>
<dbReference type="PRINTS" id="PR00368">
    <property type="entry name" value="FADPNR"/>
</dbReference>
<dbReference type="RefSeq" id="WP_092421802.1">
    <property type="nucleotide sequence ID" value="NZ_FNCL01000002.1"/>
</dbReference>
<dbReference type="InterPro" id="IPR029043">
    <property type="entry name" value="GcvT/YgfZ_C"/>
</dbReference>
<protein>
    <submittedName>
        <fullName evidence="7">Sarcosine oxidase subunit alpha</fullName>
    </submittedName>
</protein>
<feature type="domain" description="SoxA A3" evidence="6">
    <location>
        <begin position="524"/>
        <end position="605"/>
    </location>
</feature>
<dbReference type="Pfam" id="PF01571">
    <property type="entry name" value="GCV_T"/>
    <property type="match status" value="1"/>
</dbReference>
<dbReference type="InterPro" id="IPR006277">
    <property type="entry name" value="Sarcosine_oxidase_asu"/>
</dbReference>
<reference evidence="8" key="1">
    <citation type="submission" date="2016-10" db="EMBL/GenBank/DDBJ databases">
        <authorList>
            <person name="Varghese N."/>
            <person name="Submissions S."/>
        </authorList>
    </citation>
    <scope>NUCLEOTIDE SEQUENCE [LARGE SCALE GENOMIC DNA]</scope>
    <source>
        <strain evidence="8">DSM 26894</strain>
    </source>
</reference>
<dbReference type="SUPFAM" id="SSF103025">
    <property type="entry name" value="Folate-binding domain"/>
    <property type="match status" value="1"/>
</dbReference>
<evidence type="ECO:0000259" key="3">
    <source>
        <dbReference type="Pfam" id="PF01571"/>
    </source>
</evidence>
<dbReference type="InterPro" id="IPR023753">
    <property type="entry name" value="FAD/NAD-binding_dom"/>
</dbReference>
<dbReference type="InterPro" id="IPR041117">
    <property type="entry name" value="SoxA_A3"/>
</dbReference>
<dbReference type="GO" id="GO:0046653">
    <property type="term" value="P:tetrahydrofolate metabolic process"/>
    <property type="evidence" value="ECO:0007669"/>
    <property type="project" value="InterPro"/>
</dbReference>
<dbReference type="EMBL" id="FOZW01000001">
    <property type="protein sequence ID" value="SFS42273.1"/>
    <property type="molecule type" value="Genomic_DNA"/>
</dbReference>
<accession>A0A1I6PPX7</accession>
<dbReference type="InterPro" id="IPR042204">
    <property type="entry name" value="2Fe-2S-bd_N"/>
</dbReference>
<dbReference type="OrthoDB" id="5287468at2"/>
<dbReference type="InterPro" id="IPR027266">
    <property type="entry name" value="TrmE/GcvT-like"/>
</dbReference>
<evidence type="ECO:0000256" key="1">
    <source>
        <dbReference type="ARBA" id="ARBA00008609"/>
    </source>
</evidence>
<dbReference type="PRINTS" id="PR00411">
    <property type="entry name" value="PNDRDTASEI"/>
</dbReference>
<name>A0A1I6PPX7_9RHOB</name>
<evidence type="ECO:0000313" key="8">
    <source>
        <dbReference type="Proteomes" id="UP000199392"/>
    </source>
</evidence>
<dbReference type="InterPro" id="IPR036188">
    <property type="entry name" value="FAD/NAD-bd_sf"/>
</dbReference>
<keyword evidence="2" id="KW-0560">Oxidoreductase</keyword>
<dbReference type="GO" id="GO:0008115">
    <property type="term" value="F:sarcosine oxidase activity"/>
    <property type="evidence" value="ECO:0007669"/>
    <property type="project" value="InterPro"/>
</dbReference>
<feature type="domain" description="Aminomethyltransferase C-terminal" evidence="5">
    <location>
        <begin position="912"/>
        <end position="1004"/>
    </location>
</feature>
<keyword evidence="8" id="KW-1185">Reference proteome</keyword>
<evidence type="ECO:0000313" key="7">
    <source>
        <dbReference type="EMBL" id="SFS42273.1"/>
    </source>
</evidence>
<proteinExistence type="inferred from homology"/>
<dbReference type="PIRSF" id="PIRSF037980">
    <property type="entry name" value="SoxA"/>
    <property type="match status" value="1"/>
</dbReference>
<dbReference type="InterPro" id="IPR028896">
    <property type="entry name" value="GcvT/YgfZ/DmdA"/>
</dbReference>
<dbReference type="Pfam" id="PF17806">
    <property type="entry name" value="SO_alpha_A3"/>
    <property type="match status" value="1"/>
</dbReference>
<comment type="similarity">
    <text evidence="1">Belongs to the GcvT family.</text>
</comment>
<dbReference type="Gene3D" id="3.30.1360.120">
    <property type="entry name" value="Probable tRNA modification gtpase trme, domain 1"/>
    <property type="match status" value="1"/>
</dbReference>
<dbReference type="PANTHER" id="PTHR43757:SF2">
    <property type="entry name" value="AMINOMETHYLTRANSFERASE, MITOCHONDRIAL"/>
    <property type="match status" value="1"/>
</dbReference>
<dbReference type="AlphaFoldDB" id="A0A1I6PPX7"/>
<evidence type="ECO:0000259" key="4">
    <source>
        <dbReference type="Pfam" id="PF07992"/>
    </source>
</evidence>
<dbReference type="SUPFAM" id="SSF51905">
    <property type="entry name" value="FAD/NAD(P)-binding domain"/>
    <property type="match status" value="1"/>
</dbReference>
<dbReference type="InterPro" id="IPR006222">
    <property type="entry name" value="GCVT_N"/>
</dbReference>
<dbReference type="NCBIfam" id="TIGR01372">
    <property type="entry name" value="soxA"/>
    <property type="match status" value="1"/>
</dbReference>
<feature type="domain" description="GCVT N-terminal" evidence="3">
    <location>
        <begin position="622"/>
        <end position="891"/>
    </location>
</feature>
<dbReference type="PANTHER" id="PTHR43757">
    <property type="entry name" value="AMINOMETHYLTRANSFERASE"/>
    <property type="match status" value="1"/>
</dbReference>
<gene>
    <name evidence="7" type="ORF">SAMN04488050_101690</name>
</gene>
<dbReference type="Pfam" id="PF13510">
    <property type="entry name" value="Fer2_4"/>
    <property type="match status" value="1"/>
</dbReference>
<dbReference type="Pfam" id="PF08669">
    <property type="entry name" value="GCV_T_C"/>
    <property type="match status" value="1"/>
</dbReference>
<dbReference type="SUPFAM" id="SSF101790">
    <property type="entry name" value="Aminomethyltransferase beta-barrel domain"/>
    <property type="match status" value="1"/>
</dbReference>
<sequence>MSTRLASGGRFLDRSNKIRFTFDGVSMSAHPGDTLASALLANDRLLVGRSFKYHRPRGVVASGAEEPNALVGLGTGPRFEPNQRATTTELFDGLTAESQNRWPSLDRDLGAVNAALSRFLPAGFYYKTFLWPRAFWKHLYEPFIRRAAGLGKAPHPESRDSDTYEHFHAHVDVLVVGGGVAGLMAAKVAAASGAQVLLIEQTAHWGGRAPVDGGTIDGLAPEAWVAQTLSELDALPNLRRVARCMGAAVQDHGYVLGYERLTDHAPGSIGPRHRLWRIRAKQIITATGAIERPLSFAGNDVPGVMLASAMRDYVVNYGVTPGQRAVLVTNNDDAYRTALVLHEAGVEVVRVLDARPMGGGKLMEMVREKGIRVDPGRAIAKVSGGKRVATVHSCLADGEGNVLEDIPCDTVAMSGGWSPVVHLWSHCGGKLRWDDGAAFFRPDPERAPTGFDGQPMVIPAGAANGDMTLRNVLEDAVKSGENAALKVGREVVRIVAPLGEEAAEAALMPLWIVPTKATPDLRMKAFLDYQNDVKVSDLQLAAREGYESVEHAKRYTTLGMATDQGKLSNINGLAVLSDALDEAIPQVGTTTFRPPYTPVSFGAITGEARGELFQPLRRTPMDAWHDANGAQWEPVGHWRRPYCYRRPGETTEMAVNREILATRQSLGLLDASTLGKIVVKGPDAGKFLDMLYTNMMSTLPIGKCRYGLMCSENGFLIDDGVVVRLAADTWLCHTTTGGADHIHAHMEDWLQCEWFDWRVYTANVTEQYAQVAVVGPEARKLLEKLGGMDVSKEALPFMTFAEGTLGGFPARVHRISFSGELSYEVAVPAHMGRAFWGKLLELGAEWDVTPYGTEALHVMRAEKGFIMIGDETDGTVIPQDLNLGWAISKKKEDFLGKRAQERLHMADPRRWKLVGLETSDGGVLPTGALAVAPGKNANGQRNTQGRVTSSYFSPTLGRGIAMALVLDGPQRMGEELTFTTDDYDPADEAKTTLTAKIVSPVFYDPEGARNDV</sequence>
<feature type="domain" description="FAD/NAD(P)-binding" evidence="4">
    <location>
        <begin position="172"/>
        <end position="425"/>
    </location>
</feature>
<dbReference type="Gene3D" id="3.50.50.60">
    <property type="entry name" value="FAD/NAD(P)-binding domain"/>
    <property type="match status" value="1"/>
</dbReference>
<dbReference type="Pfam" id="PF07992">
    <property type="entry name" value="Pyr_redox_2"/>
    <property type="match status" value="1"/>
</dbReference>
<dbReference type="STRING" id="311180.SAMN04488050_101690"/>